<dbReference type="STRING" id="479435.Kfla_1924"/>
<dbReference type="EMBL" id="CP001736">
    <property type="protein sequence ID" value="ADB31018.1"/>
    <property type="molecule type" value="Genomic_DNA"/>
</dbReference>
<dbReference type="HOGENOM" id="CLU_1088961_0_0_11"/>
<reference evidence="3" key="1">
    <citation type="submission" date="2009-09" db="EMBL/GenBank/DDBJ databases">
        <title>The complete genome of Kribbella flavida DSM 17836.</title>
        <authorList>
            <consortium name="US DOE Joint Genome Institute (JGI-PGF)"/>
            <person name="Lucas S."/>
            <person name="Copeland A."/>
            <person name="Lapidus A."/>
            <person name="Glavina del Rio T."/>
            <person name="Dalin E."/>
            <person name="Tice H."/>
            <person name="Bruce D."/>
            <person name="Goodwin L."/>
            <person name="Pitluck S."/>
            <person name="Kyrpides N."/>
            <person name="Mavromatis K."/>
            <person name="Ivanova N."/>
            <person name="Saunders E."/>
            <person name="Brettin T."/>
            <person name="Detter J.C."/>
            <person name="Han C."/>
            <person name="Larimer F."/>
            <person name="Land M."/>
            <person name="Hauser L."/>
            <person name="Markowitz V."/>
            <person name="Cheng J.-F."/>
            <person name="Hugenholtz P."/>
            <person name="Woyke T."/>
            <person name="Wu D."/>
            <person name="Pukall R."/>
            <person name="Klenk H.-P."/>
            <person name="Eisen J.A."/>
        </authorList>
    </citation>
    <scope>NUCLEOTIDE SEQUENCE [LARGE SCALE GENOMIC DNA]</scope>
    <source>
        <strain evidence="3">DSM 17836 / JCM 10339 / NBRC 14399</strain>
    </source>
</reference>
<feature type="compositionally biased region" description="Pro residues" evidence="1">
    <location>
        <begin position="134"/>
        <end position="160"/>
    </location>
</feature>
<evidence type="ECO:0000313" key="3">
    <source>
        <dbReference type="Proteomes" id="UP000007967"/>
    </source>
</evidence>
<feature type="region of interest" description="Disordered" evidence="1">
    <location>
        <begin position="107"/>
        <end position="255"/>
    </location>
</feature>
<accession>D2PPQ6</accession>
<organism evidence="2 3">
    <name type="scientific">Kribbella flavida (strain DSM 17836 / JCM 10339 / NBRC 14399)</name>
    <dbReference type="NCBI Taxonomy" id="479435"/>
    <lineage>
        <taxon>Bacteria</taxon>
        <taxon>Bacillati</taxon>
        <taxon>Actinomycetota</taxon>
        <taxon>Actinomycetes</taxon>
        <taxon>Propionibacteriales</taxon>
        <taxon>Kribbellaceae</taxon>
        <taxon>Kribbella</taxon>
    </lineage>
</organism>
<protein>
    <submittedName>
        <fullName evidence="2">Uncharacterized protein</fullName>
    </submittedName>
</protein>
<dbReference type="eggNOG" id="COG0711">
    <property type="taxonomic scope" value="Bacteria"/>
</dbReference>
<dbReference type="KEGG" id="kfl:Kfla_1924"/>
<keyword evidence="3" id="KW-1185">Reference proteome</keyword>
<dbReference type="Proteomes" id="UP000007967">
    <property type="component" value="Chromosome"/>
</dbReference>
<feature type="region of interest" description="Disordered" evidence="1">
    <location>
        <begin position="1"/>
        <end position="35"/>
    </location>
</feature>
<feature type="compositionally biased region" description="Pro residues" evidence="1">
    <location>
        <begin position="226"/>
        <end position="235"/>
    </location>
</feature>
<gene>
    <name evidence="2" type="ordered locus">Kfla_1924</name>
</gene>
<proteinExistence type="predicted"/>
<feature type="compositionally biased region" description="Gly residues" evidence="1">
    <location>
        <begin position="180"/>
        <end position="200"/>
    </location>
</feature>
<feature type="compositionally biased region" description="Gly residues" evidence="1">
    <location>
        <begin position="161"/>
        <end position="172"/>
    </location>
</feature>
<evidence type="ECO:0000256" key="1">
    <source>
        <dbReference type="SAM" id="MobiDB-lite"/>
    </source>
</evidence>
<name>D2PPQ6_KRIFD</name>
<dbReference type="AlphaFoldDB" id="D2PPQ6"/>
<sequence length="255" mass="24843">MSRPGSCSDRRGSRSASRAGQQRDQAVQGLRSMEDELRSMAEHGSGWGAQLARHGADWTNQAAEFLDGRELSDVLEDVRDMARRRPGRFLLGAVAAGVVAGRMTRAMSAGAPGSDRSIDNGYSAGEYSGNGRAVPPPPGPVGGTMPPPAQPSPLGSPAPGGPGGGYPGSGGPGGPPPMGGPGGPGTGGPGSGYPGPGGPAGGPPPPMGGPGGPGMSTPPMGAPGGHPVPPQPTPSAPDLDPGAPVQPRFGPGSGQ</sequence>
<feature type="compositionally biased region" description="Low complexity" evidence="1">
    <location>
        <begin position="14"/>
        <end position="26"/>
    </location>
</feature>
<reference evidence="2 3" key="2">
    <citation type="journal article" date="2010" name="Stand. Genomic Sci.">
        <title>Complete genome sequence of Kribbella flavida type strain (IFO 14399).</title>
        <authorList>
            <person name="Pukall R."/>
            <person name="Lapidus A."/>
            <person name="Glavina Del Rio T."/>
            <person name="Copeland A."/>
            <person name="Tice H."/>
            <person name="Cheng J.-F."/>
            <person name="Lucas S."/>
            <person name="Chen F."/>
            <person name="Nolan M."/>
            <person name="LaButti K."/>
            <person name="Pati A."/>
            <person name="Ivanova N."/>
            <person name="Mavrommatis K."/>
            <person name="Mikhailova N."/>
            <person name="Pitluck S."/>
            <person name="Bruce D."/>
            <person name="Goodwin L."/>
            <person name="Land M."/>
            <person name="Hauser L."/>
            <person name="Chang Y.-J."/>
            <person name="Jeffries C.D."/>
            <person name="Chen A."/>
            <person name="Palaniappan K."/>
            <person name="Chain P."/>
            <person name="Rohde M."/>
            <person name="Goeker M."/>
            <person name="Bristow J."/>
            <person name="Eisen J.A."/>
            <person name="Markowitz V."/>
            <person name="Hugenholtz P."/>
            <person name="Kyrpides N.C."/>
            <person name="Klenk H.-P."/>
            <person name="Brettin T."/>
        </authorList>
    </citation>
    <scope>NUCLEOTIDE SEQUENCE [LARGE SCALE GENOMIC DNA]</scope>
    <source>
        <strain evidence="3">DSM 17836 / JCM 10339 / NBRC 14399</strain>
    </source>
</reference>
<evidence type="ECO:0000313" key="2">
    <source>
        <dbReference type="EMBL" id="ADB31018.1"/>
    </source>
</evidence>